<evidence type="ECO:0000313" key="2">
    <source>
        <dbReference type="Proteomes" id="UP001060085"/>
    </source>
</evidence>
<dbReference type="EMBL" id="CM044706">
    <property type="protein sequence ID" value="KAI5657835.1"/>
    <property type="molecule type" value="Genomic_DNA"/>
</dbReference>
<proteinExistence type="predicted"/>
<keyword evidence="2" id="KW-1185">Reference proteome</keyword>
<name>A0ACC0AAD3_CATRO</name>
<evidence type="ECO:0000313" key="1">
    <source>
        <dbReference type="EMBL" id="KAI5657835.1"/>
    </source>
</evidence>
<dbReference type="Proteomes" id="UP001060085">
    <property type="component" value="Linkage Group LG06"/>
</dbReference>
<organism evidence="1 2">
    <name type="scientific">Catharanthus roseus</name>
    <name type="common">Madagascar periwinkle</name>
    <name type="synonym">Vinca rosea</name>
    <dbReference type="NCBI Taxonomy" id="4058"/>
    <lineage>
        <taxon>Eukaryota</taxon>
        <taxon>Viridiplantae</taxon>
        <taxon>Streptophyta</taxon>
        <taxon>Embryophyta</taxon>
        <taxon>Tracheophyta</taxon>
        <taxon>Spermatophyta</taxon>
        <taxon>Magnoliopsida</taxon>
        <taxon>eudicotyledons</taxon>
        <taxon>Gunneridae</taxon>
        <taxon>Pentapetalae</taxon>
        <taxon>asterids</taxon>
        <taxon>lamiids</taxon>
        <taxon>Gentianales</taxon>
        <taxon>Apocynaceae</taxon>
        <taxon>Rauvolfioideae</taxon>
        <taxon>Vinceae</taxon>
        <taxon>Catharanthinae</taxon>
        <taxon>Catharanthus</taxon>
    </lineage>
</organism>
<reference evidence="2" key="1">
    <citation type="journal article" date="2023" name="Nat. Plants">
        <title>Single-cell RNA sequencing provides a high-resolution roadmap for understanding the multicellular compartmentation of specialized metabolism.</title>
        <authorList>
            <person name="Sun S."/>
            <person name="Shen X."/>
            <person name="Li Y."/>
            <person name="Li Y."/>
            <person name="Wang S."/>
            <person name="Li R."/>
            <person name="Zhang H."/>
            <person name="Shen G."/>
            <person name="Guo B."/>
            <person name="Wei J."/>
            <person name="Xu J."/>
            <person name="St-Pierre B."/>
            <person name="Chen S."/>
            <person name="Sun C."/>
        </authorList>
    </citation>
    <scope>NUCLEOTIDE SEQUENCE [LARGE SCALE GENOMIC DNA]</scope>
</reference>
<comment type="caution">
    <text evidence="1">The sequence shown here is derived from an EMBL/GenBank/DDBJ whole genome shotgun (WGS) entry which is preliminary data.</text>
</comment>
<accession>A0ACC0AAD3</accession>
<gene>
    <name evidence="1" type="ORF">M9H77_26628</name>
</gene>
<protein>
    <submittedName>
        <fullName evidence="1">Uncharacterized protein</fullName>
    </submittedName>
</protein>
<sequence>MMHYFLKPSERYMQSRTPFDINGFITFMSKTVTFGILVRKEFPPLVKRLLSIRDKLVKTVGSIIGVIDRAKLSSRELIPAEHSALESSSLSLCTILTQCVGRTQSKLRGLSGAATRKGRYKTNKGRWDYRILRLVRNTGNSWSDKAQMLLIHK</sequence>